<keyword evidence="3" id="KW-1185">Reference proteome</keyword>
<dbReference type="EMBL" id="JAAPAO010000346">
    <property type="protein sequence ID" value="KAF4662439.1"/>
    <property type="molecule type" value="Genomic_DNA"/>
</dbReference>
<evidence type="ECO:0000313" key="2">
    <source>
        <dbReference type="EMBL" id="KAF4662439.1"/>
    </source>
</evidence>
<comment type="caution">
    <text evidence="2">The sequence shown here is derived from an EMBL/GenBank/DDBJ whole genome shotgun (WGS) entry which is preliminary data.</text>
</comment>
<reference evidence="2 3" key="1">
    <citation type="submission" date="2020-04" db="EMBL/GenBank/DDBJ databases">
        <title>Perkinsus chesapeaki whole genome sequence.</title>
        <authorList>
            <person name="Bogema D.R."/>
        </authorList>
    </citation>
    <scope>NUCLEOTIDE SEQUENCE [LARGE SCALE GENOMIC DNA]</scope>
    <source>
        <strain evidence="2">ATCC PRA-425</strain>
    </source>
</reference>
<dbReference type="OrthoDB" id="442802at2759"/>
<gene>
    <name evidence="2" type="ORF">FOL47_006229</name>
</gene>
<feature type="chain" id="PRO_5029695132" evidence="1">
    <location>
        <begin position="18"/>
        <end position="268"/>
    </location>
</feature>
<accession>A0A7J6LT27</accession>
<evidence type="ECO:0000256" key="1">
    <source>
        <dbReference type="SAM" id="SignalP"/>
    </source>
</evidence>
<dbReference type="Proteomes" id="UP000591131">
    <property type="component" value="Unassembled WGS sequence"/>
</dbReference>
<organism evidence="2 3">
    <name type="scientific">Perkinsus chesapeaki</name>
    <name type="common">Clam parasite</name>
    <name type="synonym">Perkinsus andrewsi</name>
    <dbReference type="NCBI Taxonomy" id="330153"/>
    <lineage>
        <taxon>Eukaryota</taxon>
        <taxon>Sar</taxon>
        <taxon>Alveolata</taxon>
        <taxon>Perkinsozoa</taxon>
        <taxon>Perkinsea</taxon>
        <taxon>Perkinsida</taxon>
        <taxon>Perkinsidae</taxon>
        <taxon>Perkinsus</taxon>
    </lineage>
</organism>
<feature type="signal peptide" evidence="1">
    <location>
        <begin position="1"/>
        <end position="17"/>
    </location>
</feature>
<proteinExistence type="predicted"/>
<dbReference type="AlphaFoldDB" id="A0A7J6LT27"/>
<protein>
    <submittedName>
        <fullName evidence="2">Uncharacterized protein</fullName>
    </submittedName>
</protein>
<name>A0A7J6LT27_PERCH</name>
<keyword evidence="1" id="KW-0732">Signal</keyword>
<sequence length="268" mass="29870">MRLLIYTVLLVGASTLAINNGKYFYTDNSKQAIYLDKEGNDVDMCITQRASFGGGFASTFRLAGKMQEDGCLSQLKFVQSPDNFNGDVKADKAICMDENNRIHFSGIQLENGADTADMKPERSDDALPGGTFKGAAPQFGITLSFEEETAKTEKLNKAKLSIEGSNKFKEDNEYAVAFEKLGKDQNVFYIKESEKAWKEKKGKSNDVVILVDIPKDVFGQDKDKWLQGVPSRGLRVLLMRESHAKASVKIWNVKTISLELEVRELVDT</sequence>
<evidence type="ECO:0000313" key="3">
    <source>
        <dbReference type="Proteomes" id="UP000591131"/>
    </source>
</evidence>